<dbReference type="GO" id="GO:0005829">
    <property type="term" value="C:cytosol"/>
    <property type="evidence" value="ECO:0007669"/>
    <property type="project" value="TreeGrafter"/>
</dbReference>
<dbReference type="GO" id="GO:0032993">
    <property type="term" value="C:protein-DNA complex"/>
    <property type="evidence" value="ECO:0007669"/>
    <property type="project" value="TreeGrafter"/>
</dbReference>
<evidence type="ECO:0000256" key="1">
    <source>
        <dbReference type="ARBA" id="ARBA00022553"/>
    </source>
</evidence>
<keyword evidence="9" id="KW-1185">Reference proteome</keyword>
<dbReference type="Pfam" id="PF00486">
    <property type="entry name" value="Trans_reg_C"/>
    <property type="match status" value="1"/>
</dbReference>
<feature type="modified residue" description="4-aspartylphosphate" evidence="4">
    <location>
        <position position="50"/>
    </location>
</feature>
<proteinExistence type="predicted"/>
<dbReference type="EMBL" id="SOBG01000004">
    <property type="protein sequence ID" value="TDT70465.1"/>
    <property type="molecule type" value="Genomic_DNA"/>
</dbReference>
<evidence type="ECO:0000259" key="7">
    <source>
        <dbReference type="PROSITE" id="PS51755"/>
    </source>
</evidence>
<dbReference type="AlphaFoldDB" id="A0AA46DYW3"/>
<protein>
    <submittedName>
        <fullName evidence="8">Two-component system alkaline phosphatase synthesis response regulator PhoP/two-component system response regulator CssR</fullName>
    </submittedName>
</protein>
<dbReference type="PANTHER" id="PTHR48111:SF40">
    <property type="entry name" value="PHOSPHATE REGULON TRANSCRIPTIONAL REGULATORY PROTEIN PHOB"/>
    <property type="match status" value="1"/>
</dbReference>
<evidence type="ECO:0000256" key="5">
    <source>
        <dbReference type="PROSITE-ProRule" id="PRU01091"/>
    </source>
</evidence>
<dbReference type="InterPro" id="IPR011006">
    <property type="entry name" value="CheY-like_superfamily"/>
</dbReference>
<sequence>MNILIVDDCIELANKIKETFDKSYTVYIEHTPNKVLDIVSSNEIDLIIMDIDLGHSKNGFDLIREIRNDADNYGIPYIFALTAKKQDFYEEMGYNLGVDDYLKKPFRLKILNEKVKILAKRIKKSTSNLQYGNLILKSDTNEILIEDNNFFLNDPYFSLLEFLILNKNINLSRKKIFENIWPEEIVDNYRRVDVTIKRLKDKVPYIKDKIETIYGFGYKLIKI</sequence>
<dbReference type="PROSITE" id="PS50110">
    <property type="entry name" value="RESPONSE_REGULATORY"/>
    <property type="match status" value="1"/>
</dbReference>
<dbReference type="InterPro" id="IPR039420">
    <property type="entry name" value="WalR-like"/>
</dbReference>
<evidence type="ECO:0000256" key="4">
    <source>
        <dbReference type="PROSITE-ProRule" id="PRU00169"/>
    </source>
</evidence>
<feature type="domain" description="OmpR/PhoB-type" evidence="7">
    <location>
        <begin position="126"/>
        <end position="222"/>
    </location>
</feature>
<dbReference type="GO" id="GO:0006355">
    <property type="term" value="P:regulation of DNA-templated transcription"/>
    <property type="evidence" value="ECO:0007669"/>
    <property type="project" value="InterPro"/>
</dbReference>
<reference evidence="8 9" key="1">
    <citation type="submission" date="2019-03" db="EMBL/GenBank/DDBJ databases">
        <title>Genomic Encyclopedia of Type Strains, Phase IV (KMG-IV): sequencing the most valuable type-strain genomes for metagenomic binning, comparative biology and taxonomic classification.</title>
        <authorList>
            <person name="Goeker M."/>
        </authorList>
    </citation>
    <scope>NUCLEOTIDE SEQUENCE [LARGE SCALE GENOMIC DNA]</scope>
    <source>
        <strain evidence="8 9">DSM 100055</strain>
    </source>
</reference>
<dbReference type="InterPro" id="IPR001867">
    <property type="entry name" value="OmpR/PhoB-type_DNA-bd"/>
</dbReference>
<dbReference type="PANTHER" id="PTHR48111">
    <property type="entry name" value="REGULATOR OF RPOS"/>
    <property type="match status" value="1"/>
</dbReference>
<gene>
    <name evidence="8" type="ORF">EV215_1010</name>
</gene>
<keyword evidence="3 5" id="KW-0238">DNA-binding</keyword>
<keyword evidence="1 4" id="KW-0597">Phosphoprotein</keyword>
<dbReference type="Gene3D" id="3.40.50.2300">
    <property type="match status" value="1"/>
</dbReference>
<evidence type="ECO:0000259" key="6">
    <source>
        <dbReference type="PROSITE" id="PS50110"/>
    </source>
</evidence>
<dbReference type="SMART" id="SM00448">
    <property type="entry name" value="REC"/>
    <property type="match status" value="1"/>
</dbReference>
<feature type="DNA-binding region" description="OmpR/PhoB-type" evidence="5">
    <location>
        <begin position="126"/>
        <end position="222"/>
    </location>
</feature>
<dbReference type="InterPro" id="IPR036388">
    <property type="entry name" value="WH-like_DNA-bd_sf"/>
</dbReference>
<accession>A0AA46DYW3</accession>
<dbReference type="Proteomes" id="UP000294678">
    <property type="component" value="Unassembled WGS sequence"/>
</dbReference>
<comment type="caution">
    <text evidence="8">The sequence shown here is derived from an EMBL/GenBank/DDBJ whole genome shotgun (WGS) entry which is preliminary data.</text>
</comment>
<dbReference type="InterPro" id="IPR001789">
    <property type="entry name" value="Sig_transdc_resp-reg_receiver"/>
</dbReference>
<dbReference type="CDD" id="cd00383">
    <property type="entry name" value="trans_reg_C"/>
    <property type="match status" value="1"/>
</dbReference>
<dbReference type="SUPFAM" id="SSF52172">
    <property type="entry name" value="CheY-like"/>
    <property type="match status" value="1"/>
</dbReference>
<feature type="domain" description="Response regulatory" evidence="6">
    <location>
        <begin position="2"/>
        <end position="119"/>
    </location>
</feature>
<keyword evidence="2" id="KW-0902">Two-component regulatory system</keyword>
<evidence type="ECO:0000256" key="3">
    <source>
        <dbReference type="ARBA" id="ARBA00023125"/>
    </source>
</evidence>
<dbReference type="SMART" id="SM00862">
    <property type="entry name" value="Trans_reg_C"/>
    <property type="match status" value="1"/>
</dbReference>
<dbReference type="GO" id="GO:0000976">
    <property type="term" value="F:transcription cis-regulatory region binding"/>
    <property type="evidence" value="ECO:0007669"/>
    <property type="project" value="TreeGrafter"/>
</dbReference>
<dbReference type="PROSITE" id="PS51755">
    <property type="entry name" value="OMPR_PHOB"/>
    <property type="match status" value="1"/>
</dbReference>
<dbReference type="GO" id="GO:0000156">
    <property type="term" value="F:phosphorelay response regulator activity"/>
    <property type="evidence" value="ECO:0007669"/>
    <property type="project" value="TreeGrafter"/>
</dbReference>
<dbReference type="RefSeq" id="WP_134112901.1">
    <property type="nucleotide sequence ID" value="NZ_SOBG01000004.1"/>
</dbReference>
<organism evidence="8 9">
    <name type="scientific">Hypnocyclicus thermotrophus</name>
    <dbReference type="NCBI Taxonomy" id="1627895"/>
    <lineage>
        <taxon>Bacteria</taxon>
        <taxon>Fusobacteriati</taxon>
        <taxon>Fusobacteriota</taxon>
        <taxon>Fusobacteriia</taxon>
        <taxon>Fusobacteriales</taxon>
        <taxon>Fusobacteriaceae</taxon>
        <taxon>Hypnocyclicus</taxon>
    </lineage>
</organism>
<evidence type="ECO:0000256" key="2">
    <source>
        <dbReference type="ARBA" id="ARBA00023012"/>
    </source>
</evidence>
<dbReference type="InterPro" id="IPR016032">
    <property type="entry name" value="Sig_transdc_resp-reg_C-effctor"/>
</dbReference>
<dbReference type="Gene3D" id="1.10.10.10">
    <property type="entry name" value="Winged helix-like DNA-binding domain superfamily/Winged helix DNA-binding domain"/>
    <property type="match status" value="1"/>
</dbReference>
<name>A0AA46DYW3_9FUSO</name>
<evidence type="ECO:0000313" key="8">
    <source>
        <dbReference type="EMBL" id="TDT70465.1"/>
    </source>
</evidence>
<evidence type="ECO:0000313" key="9">
    <source>
        <dbReference type="Proteomes" id="UP000294678"/>
    </source>
</evidence>
<dbReference type="SUPFAM" id="SSF46894">
    <property type="entry name" value="C-terminal effector domain of the bipartite response regulators"/>
    <property type="match status" value="1"/>
</dbReference>
<dbReference type="Pfam" id="PF00072">
    <property type="entry name" value="Response_reg"/>
    <property type="match status" value="1"/>
</dbReference>